<evidence type="ECO:0000313" key="2">
    <source>
        <dbReference type="Proteomes" id="UP001597375"/>
    </source>
</evidence>
<name>A0ABW5D8G8_9BACT</name>
<dbReference type="Proteomes" id="UP001597375">
    <property type="component" value="Unassembled WGS sequence"/>
</dbReference>
<comment type="caution">
    <text evidence="1">The sequence shown here is derived from an EMBL/GenBank/DDBJ whole genome shotgun (WGS) entry which is preliminary data.</text>
</comment>
<accession>A0ABW5D8G8</accession>
<dbReference type="EMBL" id="JBHUIT010000017">
    <property type="protein sequence ID" value="MFD2256875.1"/>
    <property type="molecule type" value="Genomic_DNA"/>
</dbReference>
<dbReference type="Pfam" id="PF08843">
    <property type="entry name" value="AbiEii"/>
    <property type="match status" value="1"/>
</dbReference>
<protein>
    <submittedName>
        <fullName evidence="1">Nucleotidyl transferase AbiEii/AbiGii toxin family protein</fullName>
    </submittedName>
</protein>
<sequence>MPLDYLHNHKDFADLLRIVGAEMSIDPVLVEKDYWIMHCLHGLQQLGMNFELKGGTSLSKGFRIINRFSEDIDIRIDPPEELKVSTGRNHDKPAQVESRKRFYDWLAETIKIDGIISIERDTTFDDAKYRSGGIRLNYKEVNGTKADLKQGVLLEVGFDDVTPNIPQDISSWAYDYAAEKVEIIDNRANGVLCYNPGYTLVEKLQTISTKFRKQQESGEFPVNFMRHYYDVYCLLEVPSVIEFIGSDEYKAHKDRRFRSENPDITKNEAFLLNATQTRNDYERAYEATKSLYYQDRPSLVQILSRIMEYAKQL</sequence>
<dbReference type="InterPro" id="IPR014942">
    <property type="entry name" value="AbiEii"/>
</dbReference>
<gene>
    <name evidence="1" type="ORF">ACFSSA_09320</name>
</gene>
<dbReference type="GO" id="GO:0016740">
    <property type="term" value="F:transferase activity"/>
    <property type="evidence" value="ECO:0007669"/>
    <property type="project" value="UniProtKB-KW"/>
</dbReference>
<keyword evidence="2" id="KW-1185">Reference proteome</keyword>
<dbReference type="RefSeq" id="WP_386820164.1">
    <property type="nucleotide sequence ID" value="NZ_JBHUIT010000017.1"/>
</dbReference>
<keyword evidence="1" id="KW-0808">Transferase</keyword>
<reference evidence="2" key="1">
    <citation type="journal article" date="2019" name="Int. J. Syst. Evol. Microbiol.">
        <title>The Global Catalogue of Microorganisms (GCM) 10K type strain sequencing project: providing services to taxonomists for standard genome sequencing and annotation.</title>
        <authorList>
            <consortium name="The Broad Institute Genomics Platform"/>
            <consortium name="The Broad Institute Genome Sequencing Center for Infectious Disease"/>
            <person name="Wu L."/>
            <person name="Ma J."/>
        </authorList>
    </citation>
    <scope>NUCLEOTIDE SEQUENCE [LARGE SCALE GENOMIC DNA]</scope>
    <source>
        <strain evidence="2">CGMCC 4.7106</strain>
    </source>
</reference>
<dbReference type="Gene3D" id="3.10.450.620">
    <property type="entry name" value="JHP933, nucleotidyltransferase-like core domain"/>
    <property type="match status" value="1"/>
</dbReference>
<evidence type="ECO:0000313" key="1">
    <source>
        <dbReference type="EMBL" id="MFD2256875.1"/>
    </source>
</evidence>
<organism evidence="1 2">
    <name type="scientific">Luteolibacter algae</name>
    <dbReference type="NCBI Taxonomy" id="454151"/>
    <lineage>
        <taxon>Bacteria</taxon>
        <taxon>Pseudomonadati</taxon>
        <taxon>Verrucomicrobiota</taxon>
        <taxon>Verrucomicrobiia</taxon>
        <taxon>Verrucomicrobiales</taxon>
        <taxon>Verrucomicrobiaceae</taxon>
        <taxon>Luteolibacter</taxon>
    </lineage>
</organism>
<proteinExistence type="predicted"/>